<dbReference type="AlphaFoldDB" id="A0A4U0X0Y0"/>
<protein>
    <submittedName>
        <fullName evidence="2">Uncharacterized protein</fullName>
    </submittedName>
</protein>
<feature type="region of interest" description="Disordered" evidence="1">
    <location>
        <begin position="152"/>
        <end position="219"/>
    </location>
</feature>
<accession>A0A4U0X0Y0</accession>
<evidence type="ECO:0000256" key="1">
    <source>
        <dbReference type="SAM" id="MobiDB-lite"/>
    </source>
</evidence>
<feature type="compositionally biased region" description="Polar residues" evidence="1">
    <location>
        <begin position="285"/>
        <end position="304"/>
    </location>
</feature>
<dbReference type="Proteomes" id="UP000309340">
    <property type="component" value="Unassembled WGS sequence"/>
</dbReference>
<name>A0A4U0X0Y0_9PEZI</name>
<reference evidence="2 3" key="1">
    <citation type="submission" date="2017-03" db="EMBL/GenBank/DDBJ databases">
        <title>Genomes of endolithic fungi from Antarctica.</title>
        <authorList>
            <person name="Coleine C."/>
            <person name="Masonjones S."/>
            <person name="Stajich J.E."/>
        </authorList>
    </citation>
    <scope>NUCLEOTIDE SEQUENCE [LARGE SCALE GENOMIC DNA]</scope>
    <source>
        <strain evidence="2 3">CCFEE 5184</strain>
    </source>
</reference>
<feature type="region of interest" description="Disordered" evidence="1">
    <location>
        <begin position="252"/>
        <end position="271"/>
    </location>
</feature>
<proteinExistence type="predicted"/>
<evidence type="ECO:0000313" key="2">
    <source>
        <dbReference type="EMBL" id="TKA69882.1"/>
    </source>
</evidence>
<organism evidence="2 3">
    <name type="scientific">Friedmanniomyces simplex</name>
    <dbReference type="NCBI Taxonomy" id="329884"/>
    <lineage>
        <taxon>Eukaryota</taxon>
        <taxon>Fungi</taxon>
        <taxon>Dikarya</taxon>
        <taxon>Ascomycota</taxon>
        <taxon>Pezizomycotina</taxon>
        <taxon>Dothideomycetes</taxon>
        <taxon>Dothideomycetidae</taxon>
        <taxon>Mycosphaerellales</taxon>
        <taxon>Teratosphaeriaceae</taxon>
        <taxon>Friedmanniomyces</taxon>
    </lineage>
</organism>
<gene>
    <name evidence="2" type="ORF">B0A55_08830</name>
</gene>
<feature type="compositionally biased region" description="Polar residues" evidence="1">
    <location>
        <begin position="152"/>
        <end position="170"/>
    </location>
</feature>
<feature type="compositionally biased region" description="Acidic residues" evidence="1">
    <location>
        <begin position="200"/>
        <end position="218"/>
    </location>
</feature>
<feature type="compositionally biased region" description="Polar residues" evidence="1">
    <location>
        <begin position="254"/>
        <end position="269"/>
    </location>
</feature>
<comment type="caution">
    <text evidence="2">The sequence shown here is derived from an EMBL/GenBank/DDBJ whole genome shotgun (WGS) entry which is preliminary data.</text>
</comment>
<dbReference type="EMBL" id="NAJQ01000427">
    <property type="protein sequence ID" value="TKA69882.1"/>
    <property type="molecule type" value="Genomic_DNA"/>
</dbReference>
<feature type="region of interest" description="Disordered" evidence="1">
    <location>
        <begin position="281"/>
        <end position="304"/>
    </location>
</feature>
<keyword evidence="3" id="KW-1185">Reference proteome</keyword>
<evidence type="ECO:0000313" key="3">
    <source>
        <dbReference type="Proteomes" id="UP000309340"/>
    </source>
</evidence>
<feature type="compositionally biased region" description="Basic and acidic residues" evidence="1">
    <location>
        <begin position="172"/>
        <end position="189"/>
    </location>
</feature>
<sequence length="304" mass="34294">MAGRGADQEKTLSYWVDLFNIHGKRVRKKNQALHNFTWTTLFRLLVPYYIVGGKVGTSTRNVPTLAKYDRLDIWTLAVVRVVSTINRAQSLDQVLGLPKSALPQRPTGITEARKVHYAYRFLGTINKFTLNTHTFGPQAKKREGFDKLVAAQTSGMRNEVTTSGTITRRQTGPRDEQGRRDRQGDETKRATRRAGRRDDETDDELDDKQDDAPEDELNDSWTTSWKMSRTMREYAMSDVDMDAEFAYLDAFPEDSNSGTNGGVRSQTGTMPLPETFVDARREGPASNQSAAITFRSRTAATKEN</sequence>